<dbReference type="EMBL" id="JOJR01000197">
    <property type="protein sequence ID" value="RCN42376.1"/>
    <property type="molecule type" value="Genomic_DNA"/>
</dbReference>
<evidence type="ECO:0000313" key="2">
    <source>
        <dbReference type="Proteomes" id="UP000252519"/>
    </source>
</evidence>
<dbReference type="PANTHER" id="PTHR20978">
    <property type="entry name" value="SPLICING FACTOR 3B SUBUNIT 5"/>
    <property type="match status" value="1"/>
</dbReference>
<dbReference type="AlphaFoldDB" id="A0A368GD92"/>
<dbReference type="OrthoDB" id="274726at2759"/>
<organism evidence="1 2">
    <name type="scientific">Ancylostoma caninum</name>
    <name type="common">Dog hookworm</name>
    <dbReference type="NCBI Taxonomy" id="29170"/>
    <lineage>
        <taxon>Eukaryota</taxon>
        <taxon>Metazoa</taxon>
        <taxon>Ecdysozoa</taxon>
        <taxon>Nematoda</taxon>
        <taxon>Chromadorea</taxon>
        <taxon>Rhabditida</taxon>
        <taxon>Rhabditina</taxon>
        <taxon>Rhabditomorpha</taxon>
        <taxon>Strongyloidea</taxon>
        <taxon>Ancylostomatidae</taxon>
        <taxon>Ancylostomatinae</taxon>
        <taxon>Ancylostoma</taxon>
    </lineage>
</organism>
<dbReference type="GO" id="GO:0071011">
    <property type="term" value="C:precatalytic spliceosome"/>
    <property type="evidence" value="ECO:0007669"/>
    <property type="project" value="TreeGrafter"/>
</dbReference>
<accession>A0A368GD92</accession>
<protein>
    <submittedName>
        <fullName evidence="1">Splicing factor 3B subunit 10</fullName>
    </submittedName>
</protein>
<proteinExistence type="predicted"/>
<dbReference type="Proteomes" id="UP000252519">
    <property type="component" value="Unassembled WGS sequence"/>
</dbReference>
<dbReference type="GO" id="GO:0000398">
    <property type="term" value="P:mRNA splicing, via spliceosome"/>
    <property type="evidence" value="ECO:0007669"/>
    <property type="project" value="TreeGrafter"/>
</dbReference>
<evidence type="ECO:0000313" key="1">
    <source>
        <dbReference type="EMBL" id="RCN42376.1"/>
    </source>
</evidence>
<dbReference type="InterPro" id="IPR009846">
    <property type="entry name" value="SF3b5/RDS3-10"/>
</dbReference>
<sequence>MSGPGERFHVLAQLDHLHSKYTGTGHADTTRYEWLTNQLRDTRASQLARTHEIVRATDVASTTRTAYDRFEAGPV</sequence>
<name>A0A368GD92_ANCCA</name>
<dbReference type="PANTHER" id="PTHR20978:SF0">
    <property type="entry name" value="SPLICING FACTOR 3B SUBUNIT 5"/>
    <property type="match status" value="1"/>
</dbReference>
<dbReference type="GO" id="GO:0005686">
    <property type="term" value="C:U2 snRNP"/>
    <property type="evidence" value="ECO:0007669"/>
    <property type="project" value="TreeGrafter"/>
</dbReference>
<dbReference type="STRING" id="29170.A0A368GD92"/>
<gene>
    <name evidence="1" type="ORF">ANCCAN_11673</name>
</gene>
<reference evidence="1 2" key="1">
    <citation type="submission" date="2014-10" db="EMBL/GenBank/DDBJ databases">
        <title>Draft genome of the hookworm Ancylostoma caninum.</title>
        <authorList>
            <person name="Mitreva M."/>
        </authorList>
    </citation>
    <scope>NUCLEOTIDE SEQUENCE [LARGE SCALE GENOMIC DNA]</scope>
    <source>
        <strain evidence="1 2">Baltimore</strain>
    </source>
</reference>
<dbReference type="Pfam" id="PF07189">
    <property type="entry name" value="SF3b10"/>
    <property type="match status" value="1"/>
</dbReference>
<keyword evidence="2" id="KW-1185">Reference proteome</keyword>
<comment type="caution">
    <text evidence="1">The sequence shown here is derived from an EMBL/GenBank/DDBJ whole genome shotgun (WGS) entry which is preliminary data.</text>
</comment>